<evidence type="ECO:0000313" key="2">
    <source>
        <dbReference type="Proteomes" id="UP001521074"/>
    </source>
</evidence>
<keyword evidence="2" id="KW-1185">Reference proteome</keyword>
<sequence length="67" mass="7048">ATLLSCNETVAAYNRVAVKPDHQELLELSGACLLTAANAMWMGFVVLKTTEALAVTDAAASRPSGFH</sequence>
<organism evidence="1 2">
    <name type="scientific">Acetobacter sicerae</name>
    <dbReference type="NCBI Taxonomy" id="85325"/>
    <lineage>
        <taxon>Bacteria</taxon>
        <taxon>Pseudomonadati</taxon>
        <taxon>Pseudomonadota</taxon>
        <taxon>Alphaproteobacteria</taxon>
        <taxon>Acetobacterales</taxon>
        <taxon>Acetobacteraceae</taxon>
        <taxon>Acetobacter</taxon>
    </lineage>
</organism>
<dbReference type="Proteomes" id="UP001521074">
    <property type="component" value="Unassembled WGS sequence"/>
</dbReference>
<dbReference type="EMBL" id="JAJSOJ010000099">
    <property type="protein sequence ID" value="MCE0745533.1"/>
    <property type="molecule type" value="Genomic_DNA"/>
</dbReference>
<accession>A0ABS8VZE7</accession>
<comment type="caution">
    <text evidence="1">The sequence shown here is derived from an EMBL/GenBank/DDBJ whole genome shotgun (WGS) entry which is preliminary data.</text>
</comment>
<proteinExistence type="predicted"/>
<gene>
    <name evidence="1" type="ORF">LWC05_16815</name>
</gene>
<dbReference type="RefSeq" id="WP_232879152.1">
    <property type="nucleotide sequence ID" value="NZ_JAJSOJ010000099.1"/>
</dbReference>
<feature type="non-terminal residue" evidence="1">
    <location>
        <position position="1"/>
    </location>
</feature>
<protein>
    <recommendedName>
        <fullName evidence="3">Alkylhydroperoxidase</fullName>
    </recommendedName>
</protein>
<name>A0ABS8VZE7_9PROT</name>
<evidence type="ECO:0000313" key="1">
    <source>
        <dbReference type="EMBL" id="MCE0745533.1"/>
    </source>
</evidence>
<reference evidence="1 2" key="1">
    <citation type="submission" date="2021-12" db="EMBL/GenBank/DDBJ databases">
        <title>Genome sequence of Acetobacter sicerae DmPark20a_162.</title>
        <authorList>
            <person name="Chaston J.M."/>
        </authorList>
    </citation>
    <scope>NUCLEOTIDE SEQUENCE [LARGE SCALE GENOMIC DNA]</scope>
    <source>
        <strain evidence="1 2">DmPark20a_162</strain>
    </source>
</reference>
<evidence type="ECO:0008006" key="3">
    <source>
        <dbReference type="Google" id="ProtNLM"/>
    </source>
</evidence>